<dbReference type="InterPro" id="IPR041693">
    <property type="entry name" value="Glyco_trans_4_5"/>
</dbReference>
<keyword evidence="2" id="KW-1185">Reference proteome</keyword>
<organism evidence="1 2">
    <name type="scientific">Vigna mungo</name>
    <name type="common">Black gram</name>
    <name type="synonym">Phaseolus mungo</name>
    <dbReference type="NCBI Taxonomy" id="3915"/>
    <lineage>
        <taxon>Eukaryota</taxon>
        <taxon>Viridiplantae</taxon>
        <taxon>Streptophyta</taxon>
        <taxon>Embryophyta</taxon>
        <taxon>Tracheophyta</taxon>
        <taxon>Spermatophyta</taxon>
        <taxon>Magnoliopsida</taxon>
        <taxon>eudicotyledons</taxon>
        <taxon>Gunneridae</taxon>
        <taxon>Pentapetalae</taxon>
        <taxon>rosids</taxon>
        <taxon>fabids</taxon>
        <taxon>Fabales</taxon>
        <taxon>Fabaceae</taxon>
        <taxon>Papilionoideae</taxon>
        <taxon>50 kb inversion clade</taxon>
        <taxon>NPAAA clade</taxon>
        <taxon>indigoferoid/millettioid clade</taxon>
        <taxon>Phaseoleae</taxon>
        <taxon>Vigna</taxon>
    </lineage>
</organism>
<name>A0AAQ3MDQ6_VIGMU</name>
<dbReference type="PANTHER" id="PTHR47252:SF4">
    <property type="entry name" value="GLYCOSYLTRANSFERASE"/>
    <property type="match status" value="1"/>
</dbReference>
<reference evidence="1 2" key="1">
    <citation type="journal article" date="2023" name="Life. Sci Alliance">
        <title>Evolutionary insights into 3D genome organization and epigenetic landscape of Vigna mungo.</title>
        <authorList>
            <person name="Junaid A."/>
            <person name="Singh B."/>
            <person name="Bhatia S."/>
        </authorList>
    </citation>
    <scope>NUCLEOTIDE SEQUENCE [LARGE SCALE GENOMIC DNA]</scope>
    <source>
        <strain evidence="1">Urdbean</strain>
    </source>
</reference>
<dbReference type="Pfam" id="PF13692">
    <property type="entry name" value="Glyco_trans_1_4"/>
    <property type="match status" value="1"/>
</dbReference>
<dbReference type="FunFam" id="3.40.50.2000:FF:000169">
    <property type="entry name" value="UDP-Glycosyltransferase superfamily protein"/>
    <property type="match status" value="1"/>
</dbReference>
<dbReference type="Pfam" id="PF16994">
    <property type="entry name" value="Glyco_trans_4_5"/>
    <property type="match status" value="1"/>
</dbReference>
<evidence type="ECO:0000313" key="1">
    <source>
        <dbReference type="EMBL" id="WVY89222.1"/>
    </source>
</evidence>
<dbReference type="PANTHER" id="PTHR47252">
    <property type="entry name" value="GLYCOSYLTRANSFERASE"/>
    <property type="match status" value="1"/>
</dbReference>
<dbReference type="AlphaFoldDB" id="A0AAQ3MDQ6"/>
<evidence type="ECO:0008006" key="3">
    <source>
        <dbReference type="Google" id="ProtNLM"/>
    </source>
</evidence>
<dbReference type="EMBL" id="CP144690">
    <property type="protein sequence ID" value="WVY89222.1"/>
    <property type="molecule type" value="Genomic_DNA"/>
</dbReference>
<dbReference type="CDD" id="cd03801">
    <property type="entry name" value="GT4_PimA-like"/>
    <property type="match status" value="1"/>
</dbReference>
<sequence length="450" mass="50228">MAMRSKKCVLTVLALFALSTLTLLFIRTSSDSCNTALLQLRLLEPSQTRTESSSEPNSNPLHFMKSKLVLMVSHELSLSGGPLLLMELAFLLRAAGSDVVWTTIQKPPQTDDVVYALENKMLDRGVQVLDGKDEKGVDTACKADLVILNTAVAGKWLDAVLKEKVSEVLPKVLWWIHEMRGHYFNVEYVKHLPFVAGAMIDSYTTAEYWKNRTRENLRIQMPETYVVHLGNSKELMEVAEDSVAKRVLREHVRESLGDDIIAGVSRGKGQDLFLRAFYECLLLIKEKKLQVPSLHAVVVGSDMNAHTKLETELRQFVMEKKIQDRVHFVNKTLAVAPYLASIDVLVQNSQGRGECFGRITIEAMAFRLPVLGTAAGGTMEIVVNGTTGLLHPIGKAGVTPLAKNIMNLATHVERRLTMGKKGYERVKERFLEPHMAQRIASVLKDVLRKG</sequence>
<evidence type="ECO:0000313" key="2">
    <source>
        <dbReference type="Proteomes" id="UP001374535"/>
    </source>
</evidence>
<protein>
    <recommendedName>
        <fullName evidence="3">Glycosyl transferase family 1 domain-containing protein</fullName>
    </recommendedName>
</protein>
<dbReference type="SUPFAM" id="SSF53756">
    <property type="entry name" value="UDP-Glycosyltransferase/glycogen phosphorylase"/>
    <property type="match status" value="1"/>
</dbReference>
<dbReference type="Proteomes" id="UP001374535">
    <property type="component" value="Chromosome 11"/>
</dbReference>
<proteinExistence type="predicted"/>
<accession>A0AAQ3MDQ6</accession>
<dbReference type="Gene3D" id="3.40.50.2000">
    <property type="entry name" value="Glycogen Phosphorylase B"/>
    <property type="match status" value="2"/>
</dbReference>
<gene>
    <name evidence="1" type="ORF">V8G54_034736</name>
</gene>